<organism evidence="2 3">
    <name type="scientific">Luteimonas terrae</name>
    <dbReference type="NCBI Taxonomy" id="1530191"/>
    <lineage>
        <taxon>Bacteria</taxon>
        <taxon>Pseudomonadati</taxon>
        <taxon>Pseudomonadota</taxon>
        <taxon>Gammaproteobacteria</taxon>
        <taxon>Lysobacterales</taxon>
        <taxon>Lysobacteraceae</taxon>
        <taxon>Luteimonas</taxon>
    </lineage>
</organism>
<dbReference type="InterPro" id="IPR001375">
    <property type="entry name" value="Peptidase_S9_cat"/>
</dbReference>
<keyword evidence="3" id="KW-1185">Reference proteome</keyword>
<sequence>MEVVELASPTLSPDGSRVAFRAEQASIDRNTYDSAWYIADIRTGSTPRMVGNGGVPARGSAGTSLPPKVVWSPDGTWIYYRAQLDGTMAVWRAGVGLGAEVVTREDADVRDFHLSEDGALLVYSVGATRDRIAAAERFEYERGVRLDERLPLGRPLFERSEKSGLPGTQRFAGAWFDLAPLLAEEPDRWRVVEIVGGVRRDAEADEIAAFLSVRPSHFDKSVTSKWIQESEGDRVALLIPNRNERGTMDATESRLAWIPAFDSLDAIWCEAVACRGRAITGMQWRRGTDEVVFTATEAGHAYGQSIFRWNVVSGAVLPVVQSRGLLSGGRDASSDCGLSSTVLVCVAAAADLPPRLEVIDLDAGTRRVLYDPNAVLAADIEANAPAQLLAWTDAQGRRFTGWLFAARVEPAPLFVTYYRCTGFLRGGVGDEWPLATLAGHGISALCINAPPHSREALERYAGGLSAVAGAIEMLASNAQVRADRVGIGGLSFGSEIALWVATESSLVSAVSISTPVVSPTYFLMSSMKGDQFLDGLHAYWGLGAPQDTPDRWEALSPAYKLDRPLAPILFQMSEQEHLYAADYVIPLVRDRRGDAYVFADEPHQKIQPRHKLAVYERNLDWFRFWLQGVEDSDPDKAAQYAYWRSMRAGGPGIR</sequence>
<dbReference type="SUPFAM" id="SSF82171">
    <property type="entry name" value="DPP6 N-terminal domain-like"/>
    <property type="match status" value="1"/>
</dbReference>
<dbReference type="Pfam" id="PF07676">
    <property type="entry name" value="PD40"/>
    <property type="match status" value="2"/>
</dbReference>
<name>A0ABU1XSR9_9GAMM</name>
<dbReference type="NCBIfam" id="NF033523">
    <property type="entry name" value="lasso_peptidase"/>
    <property type="match status" value="1"/>
</dbReference>
<proteinExistence type="predicted"/>
<dbReference type="Gene3D" id="3.40.50.1820">
    <property type="entry name" value="alpha/beta hydrolase"/>
    <property type="match status" value="1"/>
</dbReference>
<reference evidence="2 3" key="1">
    <citation type="submission" date="2023-07" db="EMBL/GenBank/DDBJ databases">
        <title>Sorghum-associated microbial communities from plants grown in Nebraska, USA.</title>
        <authorList>
            <person name="Schachtman D."/>
        </authorList>
    </citation>
    <scope>NUCLEOTIDE SEQUENCE [LARGE SCALE GENOMIC DNA]</scope>
    <source>
        <strain evidence="2 3">4099</strain>
    </source>
</reference>
<evidence type="ECO:0000313" key="3">
    <source>
        <dbReference type="Proteomes" id="UP001256588"/>
    </source>
</evidence>
<dbReference type="InterPro" id="IPR029058">
    <property type="entry name" value="AB_hydrolase_fold"/>
</dbReference>
<comment type="caution">
    <text evidence="2">The sequence shown here is derived from an EMBL/GenBank/DDBJ whole genome shotgun (WGS) entry which is preliminary data.</text>
</comment>
<dbReference type="Gene3D" id="2.120.10.30">
    <property type="entry name" value="TolB, C-terminal domain"/>
    <property type="match status" value="1"/>
</dbReference>
<dbReference type="InterPro" id="IPR011659">
    <property type="entry name" value="WD40"/>
</dbReference>
<dbReference type="Pfam" id="PF00326">
    <property type="entry name" value="Peptidase_S9"/>
    <property type="match status" value="1"/>
</dbReference>
<feature type="domain" description="Peptidase S9 prolyl oligopeptidase catalytic" evidence="1">
    <location>
        <begin position="470"/>
        <end position="627"/>
    </location>
</feature>
<dbReference type="SUPFAM" id="SSF53474">
    <property type="entry name" value="alpha/beta-Hydrolases"/>
    <property type="match status" value="1"/>
</dbReference>
<accession>A0ABU1XSR9</accession>
<evidence type="ECO:0000313" key="2">
    <source>
        <dbReference type="EMBL" id="MDR7191806.1"/>
    </source>
</evidence>
<dbReference type="InterPro" id="IPR011042">
    <property type="entry name" value="6-blade_b-propeller_TolB-like"/>
</dbReference>
<dbReference type="Proteomes" id="UP001256588">
    <property type="component" value="Unassembled WGS sequence"/>
</dbReference>
<gene>
    <name evidence="2" type="ORF">J2W68_000514</name>
</gene>
<dbReference type="EMBL" id="JAVDWO010000002">
    <property type="protein sequence ID" value="MDR7191806.1"/>
    <property type="molecule type" value="Genomic_DNA"/>
</dbReference>
<evidence type="ECO:0000259" key="1">
    <source>
        <dbReference type="Pfam" id="PF00326"/>
    </source>
</evidence>
<protein>
    <recommendedName>
        <fullName evidence="1">Peptidase S9 prolyl oligopeptidase catalytic domain-containing protein</fullName>
    </recommendedName>
</protein>
<dbReference type="InterPro" id="IPR053536">
    <property type="entry name" value="Lasso_peptide_isopeptidase"/>
</dbReference>